<name>A0ABQ5YUS1_9BURK</name>
<evidence type="ECO:0000256" key="5">
    <source>
        <dbReference type="ARBA" id="ARBA00022692"/>
    </source>
</evidence>
<reference evidence="10" key="1">
    <citation type="journal article" date="2019" name="Int. J. Syst. Evol. Microbiol.">
        <title>The Global Catalogue of Microorganisms (GCM) 10K type strain sequencing project: providing services to taxonomists for standard genome sequencing and annotation.</title>
        <authorList>
            <consortium name="The Broad Institute Genomics Platform"/>
            <consortium name="The Broad Institute Genome Sequencing Center for Infectious Disease"/>
            <person name="Wu L."/>
            <person name="Ma J."/>
        </authorList>
    </citation>
    <scope>NUCLEOTIDE SEQUENCE [LARGE SCALE GENOMIC DNA]</scope>
    <source>
        <strain evidence="10">NBRC 105857</strain>
    </source>
</reference>
<proteinExistence type="inferred from homology"/>
<comment type="similarity">
    <text evidence="2">Belongs to the auxin efflux carrier (TC 2.A.69) family.</text>
</comment>
<feature type="transmembrane region" description="Helical" evidence="8">
    <location>
        <begin position="195"/>
        <end position="215"/>
    </location>
</feature>
<dbReference type="PANTHER" id="PTHR36838">
    <property type="entry name" value="AUXIN EFFLUX CARRIER FAMILY PROTEIN"/>
    <property type="match status" value="1"/>
</dbReference>
<feature type="transmembrane region" description="Helical" evidence="8">
    <location>
        <begin position="136"/>
        <end position="158"/>
    </location>
</feature>
<dbReference type="PANTHER" id="PTHR36838:SF4">
    <property type="entry name" value="AUXIN EFFLUX CARRIER FAMILY PROTEIN"/>
    <property type="match status" value="1"/>
</dbReference>
<evidence type="ECO:0000256" key="6">
    <source>
        <dbReference type="ARBA" id="ARBA00022989"/>
    </source>
</evidence>
<feature type="transmembrane region" description="Helical" evidence="8">
    <location>
        <begin position="170"/>
        <end position="189"/>
    </location>
</feature>
<keyword evidence="5 8" id="KW-0812">Transmembrane</keyword>
<dbReference type="InterPro" id="IPR004776">
    <property type="entry name" value="Mem_transp_PIN-like"/>
</dbReference>
<accession>A0ABQ5YUS1</accession>
<keyword evidence="7 8" id="KW-0472">Membrane</keyword>
<evidence type="ECO:0000256" key="3">
    <source>
        <dbReference type="ARBA" id="ARBA00022448"/>
    </source>
</evidence>
<sequence length="251" mass="26304">MAFQPGLVLCFALVTLLAFAGSWRWAHTNLPFNQRGVFVQGAFRGNCGVVSFALVSNYFGAYGASVGGVLAGVAILLFNVLSVFILSYYSPLMRFSVKSALKDLVSNPLVLSVLAGLLASWVKLSIPHWVQVSGHYFAGMTLPLALICAGATLSVEGVRQSGKAAFQSSLVKIIILPVLGCLLAFALGFRDKDLIVLWFFFATPTAAASFSMALAAGGDGRLAANIIAVSTVLSIATVTAGVYVLAAFIGN</sequence>
<keyword evidence="10" id="KW-1185">Reference proteome</keyword>
<dbReference type="Pfam" id="PF03547">
    <property type="entry name" value="Mem_trans"/>
    <property type="match status" value="1"/>
</dbReference>
<feature type="transmembrane region" description="Helical" evidence="8">
    <location>
        <begin position="61"/>
        <end position="89"/>
    </location>
</feature>
<dbReference type="EMBL" id="BSOJ01000032">
    <property type="protein sequence ID" value="GLR27565.1"/>
    <property type="molecule type" value="Genomic_DNA"/>
</dbReference>
<protein>
    <submittedName>
        <fullName evidence="9">Malate transporter</fullName>
    </submittedName>
</protein>
<evidence type="ECO:0000313" key="9">
    <source>
        <dbReference type="EMBL" id="GLR27565.1"/>
    </source>
</evidence>
<keyword evidence="3" id="KW-0813">Transport</keyword>
<evidence type="ECO:0000256" key="1">
    <source>
        <dbReference type="ARBA" id="ARBA00004651"/>
    </source>
</evidence>
<evidence type="ECO:0000256" key="2">
    <source>
        <dbReference type="ARBA" id="ARBA00010145"/>
    </source>
</evidence>
<keyword evidence="4" id="KW-1003">Cell membrane</keyword>
<dbReference type="Gene3D" id="1.20.1530.20">
    <property type="match status" value="1"/>
</dbReference>
<evidence type="ECO:0000256" key="7">
    <source>
        <dbReference type="ARBA" id="ARBA00023136"/>
    </source>
</evidence>
<evidence type="ECO:0000256" key="8">
    <source>
        <dbReference type="SAM" id="Phobius"/>
    </source>
</evidence>
<evidence type="ECO:0000256" key="4">
    <source>
        <dbReference type="ARBA" id="ARBA00022475"/>
    </source>
</evidence>
<gene>
    <name evidence="9" type="ORF">GCM10007875_26560</name>
</gene>
<dbReference type="InterPro" id="IPR038770">
    <property type="entry name" value="Na+/solute_symporter_sf"/>
</dbReference>
<feature type="transmembrane region" description="Helical" evidence="8">
    <location>
        <begin position="222"/>
        <end position="249"/>
    </location>
</feature>
<evidence type="ECO:0000313" key="10">
    <source>
        <dbReference type="Proteomes" id="UP001156664"/>
    </source>
</evidence>
<comment type="subcellular location">
    <subcellularLocation>
        <location evidence="1">Cell membrane</location>
        <topology evidence="1">Multi-pass membrane protein</topology>
    </subcellularLocation>
</comment>
<feature type="transmembrane region" description="Helical" evidence="8">
    <location>
        <begin position="109"/>
        <end position="130"/>
    </location>
</feature>
<dbReference type="RefSeq" id="WP_284282394.1">
    <property type="nucleotide sequence ID" value="NZ_BSOJ01000032.1"/>
</dbReference>
<keyword evidence="6 8" id="KW-1133">Transmembrane helix</keyword>
<dbReference type="Proteomes" id="UP001156664">
    <property type="component" value="Unassembled WGS sequence"/>
</dbReference>
<organism evidence="9 10">
    <name type="scientific">Limnobacter litoralis</name>
    <dbReference type="NCBI Taxonomy" id="481366"/>
    <lineage>
        <taxon>Bacteria</taxon>
        <taxon>Pseudomonadati</taxon>
        <taxon>Pseudomonadota</taxon>
        <taxon>Betaproteobacteria</taxon>
        <taxon>Burkholderiales</taxon>
        <taxon>Burkholderiaceae</taxon>
        <taxon>Limnobacter</taxon>
    </lineage>
</organism>
<comment type="caution">
    <text evidence="9">The sequence shown here is derived from an EMBL/GenBank/DDBJ whole genome shotgun (WGS) entry which is preliminary data.</text>
</comment>